<evidence type="ECO:0000313" key="2">
    <source>
        <dbReference type="EMBL" id="MCW6036599.1"/>
    </source>
</evidence>
<gene>
    <name evidence="2" type="ORF">K4A83_10035</name>
</gene>
<feature type="domain" description="AB hydrolase-1" evidence="1">
    <location>
        <begin position="62"/>
        <end position="296"/>
    </location>
</feature>
<accession>A0ABT3L530</accession>
<dbReference type="Gene3D" id="3.40.50.1820">
    <property type="entry name" value="alpha/beta hydrolase"/>
    <property type="match status" value="1"/>
</dbReference>
<dbReference type="PANTHER" id="PTHR43689:SF8">
    <property type="entry name" value="ALPHA_BETA-HYDROLASES SUPERFAMILY PROTEIN"/>
    <property type="match status" value="1"/>
</dbReference>
<comment type="caution">
    <text evidence="2">The sequence shown here is derived from an EMBL/GenBank/DDBJ whole genome shotgun (WGS) entry which is preliminary data.</text>
</comment>
<dbReference type="Proteomes" id="UP001526426">
    <property type="component" value="Unassembled WGS sequence"/>
</dbReference>
<proteinExistence type="predicted"/>
<dbReference type="RefSeq" id="WP_265264375.1">
    <property type="nucleotide sequence ID" value="NZ_JAIHOM010000041.1"/>
</dbReference>
<evidence type="ECO:0000313" key="3">
    <source>
        <dbReference type="Proteomes" id="UP001526426"/>
    </source>
</evidence>
<keyword evidence="2" id="KW-0378">Hydrolase</keyword>
<dbReference type="InterPro" id="IPR000073">
    <property type="entry name" value="AB_hydrolase_1"/>
</dbReference>
<dbReference type="GO" id="GO:0016787">
    <property type="term" value="F:hydrolase activity"/>
    <property type="evidence" value="ECO:0007669"/>
    <property type="project" value="UniProtKB-KW"/>
</dbReference>
<protein>
    <submittedName>
        <fullName evidence="2">Alpha/beta hydrolase</fullName>
    </submittedName>
</protein>
<dbReference type="PANTHER" id="PTHR43689">
    <property type="entry name" value="HYDROLASE"/>
    <property type="match status" value="1"/>
</dbReference>
<dbReference type="InterPro" id="IPR029058">
    <property type="entry name" value="AB_hydrolase_fold"/>
</dbReference>
<reference evidence="2 3" key="1">
    <citation type="submission" date="2021-08" db="EMBL/GenBank/DDBJ databases">
        <title>Draft genome sequence of Spirulina subsalsa with high tolerance to salinity and hype-accumulation of phycocyanin.</title>
        <authorList>
            <person name="Pei H."/>
            <person name="Jiang L."/>
        </authorList>
    </citation>
    <scope>NUCLEOTIDE SEQUENCE [LARGE SCALE GENOMIC DNA]</scope>
    <source>
        <strain evidence="2 3">FACHB-351</strain>
    </source>
</reference>
<dbReference type="Pfam" id="PF12697">
    <property type="entry name" value="Abhydrolase_6"/>
    <property type="match status" value="1"/>
</dbReference>
<dbReference type="SUPFAM" id="SSF53474">
    <property type="entry name" value="alpha/beta-Hydrolases"/>
    <property type="match status" value="1"/>
</dbReference>
<dbReference type="EMBL" id="JAIHOM010000041">
    <property type="protein sequence ID" value="MCW6036599.1"/>
    <property type="molecule type" value="Genomic_DNA"/>
</dbReference>
<dbReference type="PRINTS" id="PR00111">
    <property type="entry name" value="ABHYDROLASE"/>
</dbReference>
<name>A0ABT3L530_9CYAN</name>
<organism evidence="2 3">
    <name type="scientific">Spirulina subsalsa FACHB-351</name>
    <dbReference type="NCBI Taxonomy" id="234711"/>
    <lineage>
        <taxon>Bacteria</taxon>
        <taxon>Bacillati</taxon>
        <taxon>Cyanobacteriota</taxon>
        <taxon>Cyanophyceae</taxon>
        <taxon>Spirulinales</taxon>
        <taxon>Spirulinaceae</taxon>
        <taxon>Spirulina</taxon>
    </lineage>
</organism>
<sequence length="305" mass="34125">MRSPVSLSSFPSFLPPEVIQLTEETSIQMAQQIQRIALKTPLCDAPIGTCYTQQGQSNTPLLLLQGFDSSLLEFRRLLPYLAPQQETWTVDLLGFGFCDRPPELPIDTEALKIHLYHFWKTCIQRPMILGGASMGGATALDFALTYPQAVEKLILLDSAGLAKRPIMGKFLFPPLERWATDFLRSPKVRESISRKAYYDPRFVTPDANLCAALHLACPRWSEALISFTKSGGYGSFVKFLPQIQQQALIIWGKNDQILGTKDAPIFAQKLPNNQLIWIDQCGHVPHLEQPQKVAQAILNWLSGAC</sequence>
<keyword evidence="3" id="KW-1185">Reference proteome</keyword>
<evidence type="ECO:0000259" key="1">
    <source>
        <dbReference type="Pfam" id="PF12697"/>
    </source>
</evidence>